<proteinExistence type="predicted"/>
<dbReference type="AlphaFoldDB" id="A0A1H6TTM4"/>
<organism evidence="2 3">
    <name type="scientific">Azotobacter beijerinckii</name>
    <dbReference type="NCBI Taxonomy" id="170623"/>
    <lineage>
        <taxon>Bacteria</taxon>
        <taxon>Pseudomonadati</taxon>
        <taxon>Pseudomonadota</taxon>
        <taxon>Gammaproteobacteria</taxon>
        <taxon>Pseudomonadales</taxon>
        <taxon>Pseudomonadaceae</taxon>
        <taxon>Azotobacter</taxon>
    </lineage>
</organism>
<evidence type="ECO:0000256" key="1">
    <source>
        <dbReference type="SAM" id="MobiDB-lite"/>
    </source>
</evidence>
<evidence type="ECO:0000313" key="3">
    <source>
        <dbReference type="Proteomes" id="UP000199005"/>
    </source>
</evidence>
<protein>
    <submittedName>
        <fullName evidence="2">Phage virion morphogenesis (Putative tail completion) protein</fullName>
    </submittedName>
</protein>
<dbReference type="RefSeq" id="WP_090899393.1">
    <property type="nucleotide sequence ID" value="NZ_FNYO01000022.1"/>
</dbReference>
<dbReference type="Proteomes" id="UP000199005">
    <property type="component" value="Unassembled WGS sequence"/>
</dbReference>
<dbReference type="EMBL" id="FNYO01000022">
    <property type="protein sequence ID" value="SEI83413.1"/>
    <property type="molecule type" value="Genomic_DNA"/>
</dbReference>
<sequence>MADDLRALEDWAGVLLAKLGAGERRQLNQTIARDLRRNQQQRIAAQKNPDGTPYAPRKPRKDLRGKVGRVRRQMFAKLRQAKHLKLQSTAGSIAIGFVGRTARLARVHQYGLRDRAERGAPDVQYAQRQLLGLTDADLELIRDRLLEHLAG</sequence>
<dbReference type="Pfam" id="PF05069">
    <property type="entry name" value="Phage_tail_S"/>
    <property type="match status" value="1"/>
</dbReference>
<name>A0A1H6TTM4_9GAMM</name>
<accession>A0A1H6TTM4</accession>
<evidence type="ECO:0000313" key="2">
    <source>
        <dbReference type="EMBL" id="SEI83413.1"/>
    </source>
</evidence>
<dbReference type="InterPro" id="IPR006522">
    <property type="entry name" value="Phage_virion_morphogenesis"/>
</dbReference>
<dbReference type="STRING" id="170623.SAMN04244579_02168"/>
<reference evidence="2 3" key="1">
    <citation type="submission" date="2016-10" db="EMBL/GenBank/DDBJ databases">
        <authorList>
            <person name="de Groot N.N."/>
        </authorList>
    </citation>
    <scope>NUCLEOTIDE SEQUENCE [LARGE SCALE GENOMIC DNA]</scope>
    <source>
        <strain evidence="2 3">DSM 1041</strain>
    </source>
</reference>
<feature type="region of interest" description="Disordered" evidence="1">
    <location>
        <begin position="38"/>
        <end position="64"/>
    </location>
</feature>
<gene>
    <name evidence="2" type="ORF">SAMN04244579_02168</name>
</gene>
<dbReference type="NCBIfam" id="TIGR01635">
    <property type="entry name" value="tail_comp_S"/>
    <property type="match status" value="1"/>
</dbReference>